<feature type="compositionally biased region" description="Basic and acidic residues" evidence="1">
    <location>
        <begin position="32"/>
        <end position="50"/>
    </location>
</feature>
<accession>A0A2S6CGL4</accession>
<dbReference type="OrthoDB" id="5397087at2759"/>
<evidence type="ECO:0000313" key="3">
    <source>
        <dbReference type="Proteomes" id="UP000237631"/>
    </source>
</evidence>
<feature type="region of interest" description="Disordered" evidence="1">
    <location>
        <begin position="1"/>
        <end position="50"/>
    </location>
</feature>
<proteinExistence type="predicted"/>
<reference evidence="3" key="1">
    <citation type="journal article" date="2017" name="bioRxiv">
        <title>Conservation of a gene cluster reveals novel cercosporin biosynthetic mechanisms and extends production to the genus Colletotrichum.</title>
        <authorList>
            <person name="de Jonge R."/>
            <person name="Ebert M.K."/>
            <person name="Huitt-Roehl C.R."/>
            <person name="Pal P."/>
            <person name="Suttle J.C."/>
            <person name="Spanner R.E."/>
            <person name="Neubauer J.D."/>
            <person name="Jurick W.M.II."/>
            <person name="Stott K.A."/>
            <person name="Secor G.A."/>
            <person name="Thomma B.P.H.J."/>
            <person name="Van de Peer Y."/>
            <person name="Townsend C.A."/>
            <person name="Bolton M.D."/>
        </authorList>
    </citation>
    <scope>NUCLEOTIDE SEQUENCE [LARGE SCALE GENOMIC DNA]</scope>
    <source>
        <strain evidence="3">CBS538.71</strain>
    </source>
</reference>
<evidence type="ECO:0000256" key="1">
    <source>
        <dbReference type="SAM" id="MobiDB-lite"/>
    </source>
</evidence>
<feature type="compositionally biased region" description="Low complexity" evidence="1">
    <location>
        <begin position="214"/>
        <end position="227"/>
    </location>
</feature>
<feature type="region of interest" description="Disordered" evidence="1">
    <location>
        <begin position="373"/>
        <end position="404"/>
    </location>
</feature>
<evidence type="ECO:0000313" key="2">
    <source>
        <dbReference type="EMBL" id="PPJ58823.1"/>
    </source>
</evidence>
<dbReference type="EMBL" id="PNEN01000443">
    <property type="protein sequence ID" value="PPJ58823.1"/>
    <property type="molecule type" value="Genomic_DNA"/>
</dbReference>
<dbReference type="Proteomes" id="UP000237631">
    <property type="component" value="Unassembled WGS sequence"/>
</dbReference>
<protein>
    <submittedName>
        <fullName evidence="2">Uncharacterized protein</fullName>
    </submittedName>
</protein>
<feature type="region of interest" description="Disordered" evidence="1">
    <location>
        <begin position="281"/>
        <end position="303"/>
    </location>
</feature>
<gene>
    <name evidence="2" type="ORF">CBER1_08507</name>
</gene>
<dbReference type="STRING" id="357750.A0A2S6CGL4"/>
<feature type="compositionally biased region" description="Basic and acidic residues" evidence="1">
    <location>
        <begin position="13"/>
        <end position="24"/>
    </location>
</feature>
<feature type="region of interest" description="Disordered" evidence="1">
    <location>
        <begin position="154"/>
        <end position="247"/>
    </location>
</feature>
<organism evidence="2 3">
    <name type="scientific">Cercospora berteroae</name>
    <dbReference type="NCBI Taxonomy" id="357750"/>
    <lineage>
        <taxon>Eukaryota</taxon>
        <taxon>Fungi</taxon>
        <taxon>Dikarya</taxon>
        <taxon>Ascomycota</taxon>
        <taxon>Pezizomycotina</taxon>
        <taxon>Dothideomycetes</taxon>
        <taxon>Dothideomycetidae</taxon>
        <taxon>Mycosphaerellales</taxon>
        <taxon>Mycosphaerellaceae</taxon>
        <taxon>Cercospora</taxon>
    </lineage>
</organism>
<feature type="compositionally biased region" description="Polar residues" evidence="1">
    <location>
        <begin position="373"/>
        <end position="382"/>
    </location>
</feature>
<comment type="caution">
    <text evidence="2">The sequence shown here is derived from an EMBL/GenBank/DDBJ whole genome shotgun (WGS) entry which is preliminary data.</text>
</comment>
<name>A0A2S6CGL4_9PEZI</name>
<keyword evidence="3" id="KW-1185">Reference proteome</keyword>
<feature type="compositionally biased region" description="Polar residues" evidence="1">
    <location>
        <begin position="164"/>
        <end position="178"/>
    </location>
</feature>
<dbReference type="AlphaFoldDB" id="A0A2S6CGL4"/>
<feature type="compositionally biased region" description="Polar residues" evidence="1">
    <location>
        <begin position="187"/>
        <end position="206"/>
    </location>
</feature>
<sequence>MPPIRTMPIAKPIRTERTHEENQERAYIAASRRSDRSLEARVESARRASEIHKKRTGRSLRVREEDVMNEEMYEEEDDDLPMQFRRINALNPGFAYSAFNERVNSYLQGQIGVRHYLHQAIYQANQNYTANQMFNPMLQQSGQQAWQMNMQNALPASAHARSASMATPQAFTSQQQPSPGAKPTSPNPSDAQRPASTAVSPAARSSTEPRRRQSSSSMTPASMAMQPQTPGLPAHPVQSPSLDGPLTLQLEPNVQQLVDGQQAALGVQPYMMSSGVPMPSMSYSYNPNGKSSKRGSPVSAQSGLQQTLSPYNMHHDLSSQSLFQEPMSAASAPGALDYNFGYDMLSSDFGANYNTGADSKYAFDLDFSSGHHTGNASNSGSVTPAGLEASWNPDDFFNYPASGE</sequence>